<evidence type="ECO:0000313" key="9">
    <source>
        <dbReference type="Proteomes" id="UP000507245"/>
    </source>
</evidence>
<dbReference type="Pfam" id="PF17682">
    <property type="entry name" value="Tau95_N"/>
    <property type="match status" value="1"/>
</dbReference>
<comment type="subcellular location">
    <subcellularLocation>
        <location evidence="1">Nucleus</location>
    </subcellularLocation>
</comment>
<proteinExistence type="predicted"/>
<evidence type="ECO:0000256" key="5">
    <source>
        <dbReference type="SAM" id="MobiDB-lite"/>
    </source>
</evidence>
<gene>
    <name evidence="8" type="ORF">ORAREDHAP_LOCUS43762</name>
</gene>
<evidence type="ECO:0000256" key="1">
    <source>
        <dbReference type="ARBA" id="ARBA00004123"/>
    </source>
</evidence>
<dbReference type="InterPro" id="IPR019136">
    <property type="entry name" value="TF_IIIC_su-5_HTH"/>
</dbReference>
<organism evidence="8 9">
    <name type="scientific">Prunus armeniaca</name>
    <name type="common">Apricot</name>
    <name type="synonym">Armeniaca vulgaris</name>
    <dbReference type="NCBI Taxonomy" id="36596"/>
    <lineage>
        <taxon>Eukaryota</taxon>
        <taxon>Viridiplantae</taxon>
        <taxon>Streptophyta</taxon>
        <taxon>Embryophyta</taxon>
        <taxon>Tracheophyta</taxon>
        <taxon>Spermatophyta</taxon>
        <taxon>Magnoliopsida</taxon>
        <taxon>eudicotyledons</taxon>
        <taxon>Gunneridae</taxon>
        <taxon>Pentapetalae</taxon>
        <taxon>rosids</taxon>
        <taxon>fabids</taxon>
        <taxon>Rosales</taxon>
        <taxon>Rosaceae</taxon>
        <taxon>Amygdaloideae</taxon>
        <taxon>Amygdaleae</taxon>
        <taxon>Prunus</taxon>
    </lineage>
</organism>
<evidence type="ECO:0000259" key="6">
    <source>
        <dbReference type="Pfam" id="PF09734"/>
    </source>
</evidence>
<dbReference type="GO" id="GO:0000127">
    <property type="term" value="C:transcription factor TFIIIC complex"/>
    <property type="evidence" value="ECO:0007669"/>
    <property type="project" value="InterPro"/>
</dbReference>
<feature type="domain" description="Transcription factor IIIC subunit 5 HTH" evidence="6">
    <location>
        <begin position="200"/>
        <end position="311"/>
    </location>
</feature>
<feature type="compositionally biased region" description="Acidic residues" evidence="5">
    <location>
        <begin position="443"/>
        <end position="456"/>
    </location>
</feature>
<dbReference type="Gene3D" id="3.30.200.160">
    <property type="entry name" value="TFIIIC, subcomplex tauA, subunit Sfc1, barrel domain"/>
    <property type="match status" value="1"/>
</dbReference>
<evidence type="ECO:0000259" key="7">
    <source>
        <dbReference type="Pfam" id="PF17682"/>
    </source>
</evidence>
<dbReference type="GO" id="GO:0001003">
    <property type="term" value="F:RNA polymerase III type 2 promoter sequence-specific DNA binding"/>
    <property type="evidence" value="ECO:0007669"/>
    <property type="project" value="TreeGrafter"/>
</dbReference>
<evidence type="ECO:0000256" key="2">
    <source>
        <dbReference type="ARBA" id="ARBA00023125"/>
    </source>
</evidence>
<dbReference type="GO" id="GO:0001002">
    <property type="term" value="F:RNA polymerase III type 1 promoter sequence-specific DNA binding"/>
    <property type="evidence" value="ECO:0007669"/>
    <property type="project" value="TreeGrafter"/>
</dbReference>
<dbReference type="GO" id="GO:0005634">
    <property type="term" value="C:nucleus"/>
    <property type="evidence" value="ECO:0007669"/>
    <property type="project" value="UniProtKB-SubCell"/>
</dbReference>
<dbReference type="InterPro" id="IPR042536">
    <property type="entry name" value="TFIIIC_tauA_Sfc1"/>
</dbReference>
<reference evidence="9" key="1">
    <citation type="journal article" date="2020" name="Genome Biol.">
        <title>Gamete binning: chromosome-level and haplotype-resolved genome assembly enabled by high-throughput single-cell sequencing of gamete genomes.</title>
        <authorList>
            <person name="Campoy J.A."/>
            <person name="Sun H."/>
            <person name="Goel M."/>
            <person name="Jiao W.-B."/>
            <person name="Folz-Donahue K."/>
            <person name="Wang N."/>
            <person name="Rubio M."/>
            <person name="Liu C."/>
            <person name="Kukat C."/>
            <person name="Ruiz D."/>
            <person name="Huettel B."/>
            <person name="Schneeberger K."/>
        </authorList>
    </citation>
    <scope>NUCLEOTIDE SEQUENCE [LARGE SCALE GENOMIC DNA]</scope>
    <source>
        <strain evidence="9">cv. Rojo Pasion</strain>
    </source>
</reference>
<feature type="region of interest" description="Disordered" evidence="5">
    <location>
        <begin position="443"/>
        <end position="466"/>
    </location>
</feature>
<evidence type="ECO:0000256" key="3">
    <source>
        <dbReference type="ARBA" id="ARBA00023163"/>
    </source>
</evidence>
<dbReference type="InterPro" id="IPR040454">
    <property type="entry name" value="TF_IIIC_Tfc1/Sfc1"/>
</dbReference>
<keyword evidence="3" id="KW-0804">Transcription</keyword>
<dbReference type="FunFam" id="3.30.200.160:FF:000002">
    <property type="entry name" value="Transcription factor IIIC, subunit 5"/>
    <property type="match status" value="1"/>
</dbReference>
<keyword evidence="2" id="KW-0238">DNA-binding</keyword>
<keyword evidence="4" id="KW-0539">Nucleus</keyword>
<keyword evidence="9" id="KW-1185">Reference proteome</keyword>
<dbReference type="InterPro" id="IPR041499">
    <property type="entry name" value="Tfc1/Sfc1_N"/>
</dbReference>
<dbReference type="GO" id="GO:0006384">
    <property type="term" value="P:transcription initiation at RNA polymerase III promoter"/>
    <property type="evidence" value="ECO:0007669"/>
    <property type="project" value="InterPro"/>
</dbReference>
<accession>A0A6J5Y0U8</accession>
<protein>
    <recommendedName>
        <fullName evidence="10">Transcription factor IIIC subunit 5 HTH domain-containing protein</fullName>
    </recommendedName>
</protein>
<dbReference type="OrthoDB" id="5598268at2759"/>
<name>A0A6J5Y0U8_PRUAR</name>
<dbReference type="AlphaFoldDB" id="A0A6J5Y0U8"/>
<dbReference type="Proteomes" id="UP000507245">
    <property type="component" value="Unassembled WGS sequence"/>
</dbReference>
<dbReference type="Pfam" id="PF09734">
    <property type="entry name" value="Tau95"/>
    <property type="match status" value="1"/>
</dbReference>
<evidence type="ECO:0000256" key="4">
    <source>
        <dbReference type="ARBA" id="ARBA00023242"/>
    </source>
</evidence>
<dbReference type="PANTHER" id="PTHR13230:SF5">
    <property type="entry name" value="GENERAL TRANSCRIPTION FACTOR 3C POLYPEPTIDE 5"/>
    <property type="match status" value="1"/>
</dbReference>
<dbReference type="EMBL" id="CAEKKB010000007">
    <property type="protein sequence ID" value="CAB4317108.1"/>
    <property type="molecule type" value="Genomic_DNA"/>
</dbReference>
<evidence type="ECO:0000313" key="8">
    <source>
        <dbReference type="EMBL" id="CAB4317108.1"/>
    </source>
</evidence>
<evidence type="ECO:0008006" key="10">
    <source>
        <dbReference type="Google" id="ProtNLM"/>
    </source>
</evidence>
<dbReference type="PANTHER" id="PTHR13230">
    <property type="entry name" value="GENERAL TRANSCRIPTION FACTOR IIIC, POLYPEPTIDE 5"/>
    <property type="match status" value="1"/>
</dbReference>
<sequence length="630" mass="72301">MGVVKDGSTTTGFLPSSEVFAIHYPGYPSSMSRAIETLGGTQGIHKAHKSQSNRLELHFRHQEPYSHPAFGDLRPCNNLLLKISKTKSNAGQTQPQSELLASKQDEVQILKNDQVHFDIVARVPEAYHFDGMVDYQHVVPVHADVARKKKRNWIEIKDPHSDKGGLMDIDQEDAMILLPQLFAPKDVPDNLVLKPSVTFSAKKNQEEPVQHQWEIPKRTNWEEYIPQGSDQWESQMAVSQLFDERPVWPKDSLTERLVDKGFNFSDHLLRRLLSRVAYYFSRGPFLRFWIKKGYDPRKDPDSRIFQKIDFRVRPPLQSYCDANSANQLKHRWEDICAFRVFPYKCHTTLQLFELGDDYIQEQIRKPPAQTTCSSETGWFSYNMLENLKDCVKVRFLSVFPEPGAEPLLKAATESFKKSKKMSSNDKLMRDEVVHPQAKAGYEDVEEPNNVEEEEKDEIGVNNGEEALDTDDGLDVILTWRISQEPIYRSFLVVFHLLKQGVIEYKLHIRVMKNTRFMSKIVMTTSLMKMIANMTLTSLSTASDSFSTLDKMISRTDSCIFKCGPRLNMVLDLNICQCTTMIMENLYLLDELLPVFDFLFDDIGEGVSFGMAVGYAKPLNSVHPIDHLTQN</sequence>
<feature type="domain" description="Transcription factor IIIC subunit Tfc1/Sfc1 triple barrel" evidence="7">
    <location>
        <begin position="21"/>
        <end position="137"/>
    </location>
</feature>